<keyword evidence="5 7" id="KW-1133">Transmembrane helix</keyword>
<dbReference type="AlphaFoldDB" id="A0A644WU65"/>
<evidence type="ECO:0000256" key="7">
    <source>
        <dbReference type="SAM" id="Phobius"/>
    </source>
</evidence>
<feature type="transmembrane region" description="Helical" evidence="7">
    <location>
        <begin position="93"/>
        <end position="111"/>
    </location>
</feature>
<comment type="caution">
    <text evidence="8">The sequence shown here is derived from an EMBL/GenBank/DDBJ whole genome shotgun (WGS) entry which is preliminary data.</text>
</comment>
<dbReference type="InterPro" id="IPR052017">
    <property type="entry name" value="TSUP"/>
</dbReference>
<dbReference type="GO" id="GO:0005886">
    <property type="term" value="C:plasma membrane"/>
    <property type="evidence" value="ECO:0007669"/>
    <property type="project" value="UniProtKB-SubCell"/>
</dbReference>
<name>A0A644WU65_9ZZZZ</name>
<dbReference type="PANTHER" id="PTHR30269">
    <property type="entry name" value="TRANSMEMBRANE PROTEIN YFCA"/>
    <property type="match status" value="1"/>
</dbReference>
<evidence type="ECO:0000256" key="5">
    <source>
        <dbReference type="ARBA" id="ARBA00022989"/>
    </source>
</evidence>
<organism evidence="8">
    <name type="scientific">bioreactor metagenome</name>
    <dbReference type="NCBI Taxonomy" id="1076179"/>
    <lineage>
        <taxon>unclassified sequences</taxon>
        <taxon>metagenomes</taxon>
        <taxon>ecological metagenomes</taxon>
    </lineage>
</organism>
<feature type="transmembrane region" description="Helical" evidence="7">
    <location>
        <begin position="123"/>
        <end position="149"/>
    </location>
</feature>
<dbReference type="Pfam" id="PF01925">
    <property type="entry name" value="TauE"/>
    <property type="match status" value="1"/>
</dbReference>
<keyword evidence="3" id="KW-1003">Cell membrane</keyword>
<feature type="transmembrane region" description="Helical" evidence="7">
    <location>
        <begin position="217"/>
        <end position="236"/>
    </location>
</feature>
<feature type="transmembrane region" description="Helical" evidence="7">
    <location>
        <begin position="187"/>
        <end position="205"/>
    </location>
</feature>
<keyword evidence="4 7" id="KW-0812">Transmembrane</keyword>
<feature type="transmembrane region" description="Helical" evidence="7">
    <location>
        <begin position="65"/>
        <end position="87"/>
    </location>
</feature>
<dbReference type="EMBL" id="VSSQ01001152">
    <property type="protein sequence ID" value="MPM05643.1"/>
    <property type="molecule type" value="Genomic_DNA"/>
</dbReference>
<evidence type="ECO:0008006" key="9">
    <source>
        <dbReference type="Google" id="ProtNLM"/>
    </source>
</evidence>
<protein>
    <recommendedName>
        <fullName evidence="9">Membrane transporter protein</fullName>
    </recommendedName>
</protein>
<sequence length="237" mass="24421">MWIVLILASFLAALISGAAGFGGALLLLPVITYYIGAEAAVPVITLAQLIGNLARMASGFRQIKWSAVGWFCLTALPLSALGAFGFTVLPKDIVTRCIGGALILLVVFKMCKLFELKGSRATLLVGGAVTGGLSGLAGSGGPIGAAVFLSLGLSPVAYIASEATTAVAMHALKTVVYSKLASLTIETLLLGLAMGAAMVAGTFAANRFIRRMEKGRFQTFVAVLLCVVGLYMLIFGA</sequence>
<evidence type="ECO:0000256" key="1">
    <source>
        <dbReference type="ARBA" id="ARBA00004651"/>
    </source>
</evidence>
<evidence type="ECO:0000256" key="2">
    <source>
        <dbReference type="ARBA" id="ARBA00022448"/>
    </source>
</evidence>
<gene>
    <name evidence="8" type="ORF">SDC9_51933</name>
</gene>
<reference evidence="8" key="1">
    <citation type="submission" date="2019-08" db="EMBL/GenBank/DDBJ databases">
        <authorList>
            <person name="Kucharzyk K."/>
            <person name="Murdoch R.W."/>
            <person name="Higgins S."/>
            <person name="Loffler F."/>
        </authorList>
    </citation>
    <scope>NUCLEOTIDE SEQUENCE</scope>
</reference>
<keyword evidence="2" id="KW-0813">Transport</keyword>
<feature type="transmembrane region" description="Helical" evidence="7">
    <location>
        <begin position="30"/>
        <end position="53"/>
    </location>
</feature>
<dbReference type="PANTHER" id="PTHR30269:SF37">
    <property type="entry name" value="MEMBRANE TRANSPORTER PROTEIN"/>
    <property type="match status" value="1"/>
</dbReference>
<keyword evidence="6 7" id="KW-0472">Membrane</keyword>
<evidence type="ECO:0000256" key="4">
    <source>
        <dbReference type="ARBA" id="ARBA00022692"/>
    </source>
</evidence>
<dbReference type="InterPro" id="IPR002781">
    <property type="entry name" value="TM_pro_TauE-like"/>
</dbReference>
<evidence type="ECO:0000256" key="6">
    <source>
        <dbReference type="ARBA" id="ARBA00023136"/>
    </source>
</evidence>
<proteinExistence type="predicted"/>
<comment type="subcellular location">
    <subcellularLocation>
        <location evidence="1">Cell membrane</location>
        <topology evidence="1">Multi-pass membrane protein</topology>
    </subcellularLocation>
</comment>
<evidence type="ECO:0000313" key="8">
    <source>
        <dbReference type="EMBL" id="MPM05643.1"/>
    </source>
</evidence>
<evidence type="ECO:0000256" key="3">
    <source>
        <dbReference type="ARBA" id="ARBA00022475"/>
    </source>
</evidence>
<accession>A0A644WU65</accession>